<dbReference type="OrthoDB" id="9791759at2"/>
<proteinExistence type="predicted"/>
<evidence type="ECO:0000259" key="1">
    <source>
        <dbReference type="SMART" id="SM00835"/>
    </source>
</evidence>
<dbReference type="Proteomes" id="UP000249590">
    <property type="component" value="Unassembled WGS sequence"/>
</dbReference>
<reference evidence="2 3" key="1">
    <citation type="submission" date="2018-05" db="EMBL/GenBank/DDBJ databases">
        <title>Acuticoccus sediminis sp. nov., isolated from deep-sea sediment of Indian Ocean.</title>
        <authorList>
            <person name="Liu X."/>
            <person name="Lai Q."/>
            <person name="Du Y."/>
            <person name="Sun F."/>
            <person name="Zhang X."/>
            <person name="Wang S."/>
            <person name="Shao Z."/>
        </authorList>
    </citation>
    <scope>NUCLEOTIDE SEQUENCE [LARGE SCALE GENOMIC DNA]</scope>
    <source>
        <strain evidence="2 3">PTG4-2</strain>
    </source>
</reference>
<name>A0A8B2NYU4_9HYPH</name>
<evidence type="ECO:0000313" key="2">
    <source>
        <dbReference type="EMBL" id="RAI00978.1"/>
    </source>
</evidence>
<dbReference type="Gene3D" id="2.60.120.10">
    <property type="entry name" value="Jelly Rolls"/>
    <property type="match status" value="1"/>
</dbReference>
<keyword evidence="3" id="KW-1185">Reference proteome</keyword>
<dbReference type="InterPro" id="IPR014500">
    <property type="entry name" value="UCP019307_cupin"/>
</dbReference>
<dbReference type="PANTHER" id="PTHR36448:SF2">
    <property type="entry name" value="CUPIN TYPE-1 DOMAIN-CONTAINING PROTEIN"/>
    <property type="match status" value="1"/>
</dbReference>
<dbReference type="Pfam" id="PF07883">
    <property type="entry name" value="Cupin_2"/>
    <property type="match status" value="1"/>
</dbReference>
<gene>
    <name evidence="2" type="ORF">DLJ53_17270</name>
</gene>
<protein>
    <submittedName>
        <fullName evidence="2">Cupin</fullName>
    </submittedName>
</protein>
<dbReference type="InterPro" id="IPR013096">
    <property type="entry name" value="Cupin_2"/>
</dbReference>
<comment type="caution">
    <text evidence="2">The sequence shown here is derived from an EMBL/GenBank/DDBJ whole genome shotgun (WGS) entry which is preliminary data.</text>
</comment>
<organism evidence="2 3">
    <name type="scientific">Acuticoccus sediminis</name>
    <dbReference type="NCBI Taxonomy" id="2184697"/>
    <lineage>
        <taxon>Bacteria</taxon>
        <taxon>Pseudomonadati</taxon>
        <taxon>Pseudomonadota</taxon>
        <taxon>Alphaproteobacteria</taxon>
        <taxon>Hyphomicrobiales</taxon>
        <taxon>Amorphaceae</taxon>
        <taxon>Acuticoccus</taxon>
    </lineage>
</organism>
<dbReference type="PANTHER" id="PTHR36448">
    <property type="entry name" value="BLR7373 PROTEIN"/>
    <property type="match status" value="1"/>
</dbReference>
<dbReference type="EMBL" id="QHHQ01000003">
    <property type="protein sequence ID" value="RAI00978.1"/>
    <property type="molecule type" value="Genomic_DNA"/>
</dbReference>
<dbReference type="InterPro" id="IPR011051">
    <property type="entry name" value="RmlC_Cupin_sf"/>
</dbReference>
<dbReference type="CDD" id="cd02219">
    <property type="entry name" value="cupin_YjlB-like"/>
    <property type="match status" value="1"/>
</dbReference>
<dbReference type="PIRSF" id="PIRSF019307">
    <property type="entry name" value="UCP019307"/>
    <property type="match status" value="1"/>
</dbReference>
<evidence type="ECO:0000313" key="3">
    <source>
        <dbReference type="Proteomes" id="UP000249590"/>
    </source>
</evidence>
<dbReference type="SUPFAM" id="SSF51182">
    <property type="entry name" value="RmlC-like cupins"/>
    <property type="match status" value="1"/>
</dbReference>
<dbReference type="InterPro" id="IPR006045">
    <property type="entry name" value="Cupin_1"/>
</dbReference>
<feature type="domain" description="Cupin type-1" evidence="1">
    <location>
        <begin position="34"/>
        <end position="150"/>
    </location>
</feature>
<dbReference type="SMART" id="SM00835">
    <property type="entry name" value="Cupin_1"/>
    <property type="match status" value="1"/>
</dbReference>
<dbReference type="InterPro" id="IPR014710">
    <property type="entry name" value="RmlC-like_jellyroll"/>
</dbReference>
<sequence length="177" mass="18601">MGTRTLDHAEVVSRCFPPADGIPNHPDLPMVAIRKALAPGTGPGDAREIYASNGWGGMWTWGVFPFHHYHPDAHEALACISGSAELMIGGASGERIRVETGDVLVLPAGTGHCFLSGAPDFKVCGAYPAGQEDYTTLSAAALPMDEAAAQVARVPLPESDPIYGTDGPLTKAWGLRH</sequence>
<dbReference type="RefSeq" id="WP_111347496.1">
    <property type="nucleotide sequence ID" value="NZ_QHHQ01000003.1"/>
</dbReference>
<dbReference type="AlphaFoldDB" id="A0A8B2NYU4"/>
<accession>A0A8B2NYU4</accession>
<dbReference type="InterPro" id="IPR047121">
    <property type="entry name" value="YjiB-like"/>
</dbReference>